<evidence type="ECO:0000313" key="3">
    <source>
        <dbReference type="Proteomes" id="UP000807353"/>
    </source>
</evidence>
<dbReference type="AlphaFoldDB" id="A0A9P5YID4"/>
<name>A0A9P5YID4_9AGAR</name>
<feature type="region of interest" description="Disordered" evidence="1">
    <location>
        <begin position="1"/>
        <end position="30"/>
    </location>
</feature>
<accession>A0A9P5YID4</accession>
<dbReference type="EMBL" id="MU150230">
    <property type="protein sequence ID" value="KAF9469200.1"/>
    <property type="molecule type" value="Genomic_DNA"/>
</dbReference>
<sequence length="71" mass="7822">MRCVVEGESPNEAAGDSDEEEEEEEETRGEWQAKAGVVYRLVKGQLKVLDGGMRKYEAIATRASAKLAVLH</sequence>
<evidence type="ECO:0000313" key="2">
    <source>
        <dbReference type="EMBL" id="KAF9469200.1"/>
    </source>
</evidence>
<dbReference type="Proteomes" id="UP000807353">
    <property type="component" value="Unassembled WGS sequence"/>
</dbReference>
<protein>
    <submittedName>
        <fullName evidence="2">Uncharacterized protein</fullName>
    </submittedName>
</protein>
<proteinExistence type="predicted"/>
<comment type="caution">
    <text evidence="2">The sequence shown here is derived from an EMBL/GenBank/DDBJ whole genome shotgun (WGS) entry which is preliminary data.</text>
</comment>
<feature type="compositionally biased region" description="Acidic residues" evidence="1">
    <location>
        <begin position="15"/>
        <end position="27"/>
    </location>
</feature>
<keyword evidence="3" id="KW-1185">Reference proteome</keyword>
<reference evidence="2" key="1">
    <citation type="submission" date="2020-11" db="EMBL/GenBank/DDBJ databases">
        <authorList>
            <consortium name="DOE Joint Genome Institute"/>
            <person name="Ahrendt S."/>
            <person name="Riley R."/>
            <person name="Andreopoulos W."/>
            <person name="Labutti K."/>
            <person name="Pangilinan J."/>
            <person name="Ruiz-Duenas F.J."/>
            <person name="Barrasa J.M."/>
            <person name="Sanchez-Garcia M."/>
            <person name="Camarero S."/>
            <person name="Miyauchi S."/>
            <person name="Serrano A."/>
            <person name="Linde D."/>
            <person name="Babiker R."/>
            <person name="Drula E."/>
            <person name="Ayuso-Fernandez I."/>
            <person name="Pacheco R."/>
            <person name="Padilla G."/>
            <person name="Ferreira P."/>
            <person name="Barriuso J."/>
            <person name="Kellner H."/>
            <person name="Castanera R."/>
            <person name="Alfaro M."/>
            <person name="Ramirez L."/>
            <person name="Pisabarro A.G."/>
            <person name="Kuo A."/>
            <person name="Tritt A."/>
            <person name="Lipzen A."/>
            <person name="He G."/>
            <person name="Yan M."/>
            <person name="Ng V."/>
            <person name="Cullen D."/>
            <person name="Martin F."/>
            <person name="Rosso M.-N."/>
            <person name="Henrissat B."/>
            <person name="Hibbett D."/>
            <person name="Martinez A.T."/>
            <person name="Grigoriev I.V."/>
        </authorList>
    </citation>
    <scope>NUCLEOTIDE SEQUENCE</scope>
    <source>
        <strain evidence="2">CBS 247.69</strain>
    </source>
</reference>
<evidence type="ECO:0000256" key="1">
    <source>
        <dbReference type="SAM" id="MobiDB-lite"/>
    </source>
</evidence>
<gene>
    <name evidence="2" type="ORF">BDZ94DRAFT_1243933</name>
</gene>
<organism evidence="2 3">
    <name type="scientific">Collybia nuda</name>
    <dbReference type="NCBI Taxonomy" id="64659"/>
    <lineage>
        <taxon>Eukaryota</taxon>
        <taxon>Fungi</taxon>
        <taxon>Dikarya</taxon>
        <taxon>Basidiomycota</taxon>
        <taxon>Agaricomycotina</taxon>
        <taxon>Agaricomycetes</taxon>
        <taxon>Agaricomycetidae</taxon>
        <taxon>Agaricales</taxon>
        <taxon>Tricholomatineae</taxon>
        <taxon>Clitocybaceae</taxon>
        <taxon>Collybia</taxon>
    </lineage>
</organism>